<dbReference type="Proteomes" id="UP000053477">
    <property type="component" value="Unassembled WGS sequence"/>
</dbReference>
<name>A0A0H2RDQ6_9AGAM</name>
<feature type="region of interest" description="Disordered" evidence="1">
    <location>
        <begin position="301"/>
        <end position="352"/>
    </location>
</feature>
<feature type="compositionally biased region" description="Basic and acidic residues" evidence="1">
    <location>
        <begin position="915"/>
        <end position="935"/>
    </location>
</feature>
<evidence type="ECO:0000313" key="3">
    <source>
        <dbReference type="Proteomes" id="UP000053477"/>
    </source>
</evidence>
<dbReference type="STRING" id="27342.A0A0H2RDQ6"/>
<dbReference type="AlphaFoldDB" id="A0A0H2RDQ6"/>
<keyword evidence="3" id="KW-1185">Reference proteome</keyword>
<dbReference type="CDD" id="cd09917">
    <property type="entry name" value="F-box_SF"/>
    <property type="match status" value="1"/>
</dbReference>
<evidence type="ECO:0000256" key="1">
    <source>
        <dbReference type="SAM" id="MobiDB-lite"/>
    </source>
</evidence>
<protein>
    <submittedName>
        <fullName evidence="2">Uncharacterized protein</fullName>
    </submittedName>
</protein>
<accession>A0A0H2RDQ6</accession>
<organism evidence="2 3">
    <name type="scientific">Schizopora paradoxa</name>
    <dbReference type="NCBI Taxonomy" id="27342"/>
    <lineage>
        <taxon>Eukaryota</taxon>
        <taxon>Fungi</taxon>
        <taxon>Dikarya</taxon>
        <taxon>Basidiomycota</taxon>
        <taxon>Agaricomycotina</taxon>
        <taxon>Agaricomycetes</taxon>
        <taxon>Hymenochaetales</taxon>
        <taxon>Schizoporaceae</taxon>
        <taxon>Schizopora</taxon>
    </lineage>
</organism>
<dbReference type="InParanoid" id="A0A0H2RDQ6"/>
<sequence length="987" mass="105114">MASTLNRKSRDRPRASFNQPRRLSLFGQPTKQDEVEQRQGEEQPVGPPRGSSLAKSVSLKPLSKMQLSNSAWRPGLTLSTVRTLRGMPGSGGSVGLLRGREDGFAGERTFPPDPSSVVFPTSESAASQVDHDISDAASLSVHDGANASMSSSAITLSPSVSTSSFKRARRSLKMRVAVTLSGIFVPKPKTKRKGGALDGVDGVFCERELADRAARKGRSFLNGALSRGRKTLDEDSEAQEIRYSYISRSPSPPSPEIRPPSGLGRINPNADLSDVGGMGFREGNYSFTASATNLGLVGAQSPYDESKLSPTRAVFPPRPLASPDGTQSLSRTSQTPTPTPSHATSACSSPITNRPSIDSLSDIFYSPPPQAITLVKDGLPSRSASLPSPDAQKLDSPISSNLAPTSSMRGKPLPLIPATGTLDILFPPSPALSPPLSKSHAARVLGTKSPFTTECLQKITPFLPPSSLASLACVSRSFCRAVRPALYATITFDEVNPTSRKRCLLTLGSKREIAKFVESFSWNALVTLEDYTDEEEYSFSDEDEGCDVGESKPDLLARVISNLVCLRALTLVLSKNTHKLLHHVRSQLTSFSSTGLSSTACALFLSTWLPTQPSLTHLSLPDVFCFPLASAPTSPLSSSTSSSVSSLSKSSSSNALAPPIPRTVPFLTSFSGTTSLASILVPSRPVSCVELYVSQTLYDGLRPNEVMRCLIQSTAPLKELRVRVTGKVDARTLGKVISSAGAQLGSGIEILGVTGWEGETKELYAQVSPSLSLFKTLRTVDLSSKNNDTEAESGADQPNTIVSIADGADGATPTMLTKFSLISNALTPSANSSVSSLLSDSSSPRSSIASSLDLDLDDLNFDFPLPPTTATPPLCADADDIVSSCSRTMVRRISPYSVAHALADLDAELNSPAAAEERRKRAESEREEKEKERELENSFAAQWLPRCATLRCVKWASGRVWMGPTPSSTNVVEASAGETTAKKADIQ</sequence>
<gene>
    <name evidence="2" type="ORF">SCHPADRAFT_1000104</name>
</gene>
<feature type="region of interest" description="Disordered" evidence="1">
    <location>
        <begin position="243"/>
        <end position="270"/>
    </location>
</feature>
<evidence type="ECO:0000313" key="2">
    <source>
        <dbReference type="EMBL" id="KLO09677.1"/>
    </source>
</evidence>
<dbReference type="OrthoDB" id="3259156at2759"/>
<feature type="compositionally biased region" description="Basic and acidic residues" evidence="1">
    <location>
        <begin position="31"/>
        <end position="41"/>
    </location>
</feature>
<feature type="region of interest" description="Disordered" evidence="1">
    <location>
        <begin position="964"/>
        <end position="987"/>
    </location>
</feature>
<dbReference type="EMBL" id="KQ086048">
    <property type="protein sequence ID" value="KLO09677.1"/>
    <property type="molecule type" value="Genomic_DNA"/>
</dbReference>
<feature type="region of interest" description="Disordered" evidence="1">
    <location>
        <begin position="911"/>
        <end position="935"/>
    </location>
</feature>
<reference evidence="2 3" key="1">
    <citation type="submission" date="2015-04" db="EMBL/GenBank/DDBJ databases">
        <title>Complete genome sequence of Schizopora paradoxa KUC8140, a cosmopolitan wood degrader in East Asia.</title>
        <authorList>
            <consortium name="DOE Joint Genome Institute"/>
            <person name="Min B."/>
            <person name="Park H."/>
            <person name="Jang Y."/>
            <person name="Kim J.-J."/>
            <person name="Kim K.H."/>
            <person name="Pangilinan J."/>
            <person name="Lipzen A."/>
            <person name="Riley R."/>
            <person name="Grigoriev I.V."/>
            <person name="Spatafora J.W."/>
            <person name="Choi I.-G."/>
        </authorList>
    </citation>
    <scope>NUCLEOTIDE SEQUENCE [LARGE SCALE GENOMIC DNA]</scope>
    <source>
        <strain evidence="2 3">KUC8140</strain>
    </source>
</reference>
<feature type="compositionally biased region" description="Polar residues" evidence="1">
    <location>
        <begin position="397"/>
        <end position="408"/>
    </location>
</feature>
<proteinExistence type="predicted"/>
<feature type="region of interest" description="Disordered" evidence="1">
    <location>
        <begin position="382"/>
        <end position="411"/>
    </location>
</feature>
<feature type="compositionally biased region" description="Low complexity" evidence="1">
    <location>
        <begin position="326"/>
        <end position="350"/>
    </location>
</feature>
<feature type="region of interest" description="Disordered" evidence="1">
    <location>
        <begin position="1"/>
        <end position="57"/>
    </location>
</feature>